<reference evidence="3" key="1">
    <citation type="submission" date="2022-03" db="EMBL/GenBank/DDBJ databases">
        <title>Draft genome sequence of Aduncisulcus paluster, a free-living microaerophilic Fornicata.</title>
        <authorList>
            <person name="Yuyama I."/>
            <person name="Kume K."/>
            <person name="Tamura T."/>
            <person name="Inagaki Y."/>
            <person name="Hashimoto T."/>
        </authorList>
    </citation>
    <scope>NUCLEOTIDE SEQUENCE</scope>
    <source>
        <strain evidence="3">NY0171</strain>
    </source>
</reference>
<feature type="signal peptide" evidence="2">
    <location>
        <begin position="1"/>
        <end position="17"/>
    </location>
</feature>
<dbReference type="EMBL" id="BQXS01000885">
    <property type="protein sequence ID" value="GKT29542.1"/>
    <property type="molecule type" value="Genomic_DNA"/>
</dbReference>
<sequence length="171" mass="18009">CLLWLSVLLGFWALVRGRISGLAVGLIFPVLTGTVCLSGSGFLGGEVGPVLFFASLVSLAAPLAAPEFLEDGFIFRKLFKGSKLGERIGEVTLPVTPDFNEVFFAAPLSFLAGVIPAPAAGLGVNEAAFETLLNLGSSGAVTAGASIFLMYRIWVTLFSLSGLYFVMRTKK</sequence>
<feature type="transmembrane region" description="Helical" evidence="1">
    <location>
        <begin position="48"/>
        <end position="69"/>
    </location>
</feature>
<evidence type="ECO:0000313" key="4">
    <source>
        <dbReference type="Proteomes" id="UP001057375"/>
    </source>
</evidence>
<evidence type="ECO:0000256" key="1">
    <source>
        <dbReference type="SAM" id="Phobius"/>
    </source>
</evidence>
<feature type="transmembrane region" description="Helical" evidence="1">
    <location>
        <begin position="102"/>
        <end position="124"/>
    </location>
</feature>
<evidence type="ECO:0000313" key="3">
    <source>
        <dbReference type="EMBL" id="GKT29542.1"/>
    </source>
</evidence>
<feature type="transmembrane region" description="Helical" evidence="1">
    <location>
        <begin position="144"/>
        <end position="166"/>
    </location>
</feature>
<evidence type="ECO:0000256" key="2">
    <source>
        <dbReference type="SAM" id="SignalP"/>
    </source>
</evidence>
<feature type="chain" id="PRO_5045085735" evidence="2">
    <location>
        <begin position="18"/>
        <end position="171"/>
    </location>
</feature>
<protein>
    <submittedName>
        <fullName evidence="3">Flippase-like domain-containing protein</fullName>
    </submittedName>
</protein>
<feature type="non-terminal residue" evidence="3">
    <location>
        <position position="1"/>
    </location>
</feature>
<organism evidence="3 4">
    <name type="scientific">Aduncisulcus paluster</name>
    <dbReference type="NCBI Taxonomy" id="2918883"/>
    <lineage>
        <taxon>Eukaryota</taxon>
        <taxon>Metamonada</taxon>
        <taxon>Carpediemonas-like organisms</taxon>
        <taxon>Aduncisulcus</taxon>
    </lineage>
</organism>
<keyword evidence="4" id="KW-1185">Reference proteome</keyword>
<accession>A0ABQ5KCA3</accession>
<keyword evidence="1" id="KW-1133">Transmembrane helix</keyword>
<gene>
    <name evidence="3" type="ORF">ADUPG1_001219</name>
</gene>
<keyword evidence="2" id="KW-0732">Signal</keyword>
<dbReference type="Proteomes" id="UP001057375">
    <property type="component" value="Unassembled WGS sequence"/>
</dbReference>
<keyword evidence="1" id="KW-0472">Membrane</keyword>
<name>A0ABQ5KCA3_9EUKA</name>
<proteinExistence type="predicted"/>
<keyword evidence="1" id="KW-0812">Transmembrane</keyword>
<comment type="caution">
    <text evidence="3">The sequence shown here is derived from an EMBL/GenBank/DDBJ whole genome shotgun (WGS) entry which is preliminary data.</text>
</comment>